<dbReference type="OrthoDB" id="2506204at2759"/>
<evidence type="ECO:0008006" key="5">
    <source>
        <dbReference type="Google" id="ProtNLM"/>
    </source>
</evidence>
<feature type="signal peptide" evidence="2">
    <location>
        <begin position="1"/>
        <end position="18"/>
    </location>
</feature>
<accession>A0A4S4L3H2</accession>
<name>A0A4S4L3H2_9AGAM</name>
<evidence type="ECO:0000256" key="1">
    <source>
        <dbReference type="SAM" id="MobiDB-lite"/>
    </source>
</evidence>
<dbReference type="InterPro" id="IPR010816">
    <property type="entry name" value="Het-C"/>
</dbReference>
<gene>
    <name evidence="3" type="ORF">EW146_g9788</name>
</gene>
<dbReference type="EMBL" id="SGPL01000951">
    <property type="protein sequence ID" value="THH05855.1"/>
    <property type="molecule type" value="Genomic_DNA"/>
</dbReference>
<organism evidence="3 4">
    <name type="scientific">Bondarzewia mesenterica</name>
    <dbReference type="NCBI Taxonomy" id="1095465"/>
    <lineage>
        <taxon>Eukaryota</taxon>
        <taxon>Fungi</taxon>
        <taxon>Dikarya</taxon>
        <taxon>Basidiomycota</taxon>
        <taxon>Agaricomycotina</taxon>
        <taxon>Agaricomycetes</taxon>
        <taxon>Russulales</taxon>
        <taxon>Bondarzewiaceae</taxon>
        <taxon>Bondarzewia</taxon>
    </lineage>
</organism>
<dbReference type="PANTHER" id="PTHR14905">
    <property type="entry name" value="NG37"/>
    <property type="match status" value="1"/>
</dbReference>
<comment type="caution">
    <text evidence="3">The sequence shown here is derived from an EMBL/GenBank/DDBJ whole genome shotgun (WGS) entry which is preliminary data.</text>
</comment>
<evidence type="ECO:0000256" key="2">
    <source>
        <dbReference type="SAM" id="SignalP"/>
    </source>
</evidence>
<feature type="region of interest" description="Disordered" evidence="1">
    <location>
        <begin position="149"/>
        <end position="169"/>
    </location>
</feature>
<dbReference type="Proteomes" id="UP000310158">
    <property type="component" value="Unassembled WGS sequence"/>
</dbReference>
<feature type="chain" id="PRO_5020538367" description="Het-C-domain-containing protein" evidence="2">
    <location>
        <begin position="19"/>
        <end position="617"/>
    </location>
</feature>
<dbReference type="PANTHER" id="PTHR14905:SF7">
    <property type="entry name" value="VON WILLEBRAND FACTOR A DOMAIN-CONTAINING PROTEIN 7"/>
    <property type="match status" value="1"/>
</dbReference>
<sequence>MPTHLTILLILLVVLVVCLPGHGVFAFGAGNIPSFAYMEGRAFRHGDIEDTISELAKKTGGFALGAIIGKGGTKFGGLDVKRIYFGNWLRDYSQAVDIAGLKKMQLQTIINLCMALGFMAHGYATNEFEVTEERLGVYLPTEHIDNPKGYGDGEDARKYNPKLRGPVDPRELEIDSRTGMKNYIANENGSWDTSKALVRRTIEQCIHFGRQHRAQGRKQDEYEAYRLLGQALHTLEDFPAHSNFCELALVKMGHSDVFTHVGDNVRIQAPNGKWVAPLVTGTFGSSDFIHSLLGEATDHIASVSDLNREMSKARSKSASGGLNPADTARDLLFKLPGGKGSEMSRDMEGIERIRDAPAHGGKPPEQMSPQEIHAVLWQVLSFRDSVAKTIEMTIGEYLVDRSMRKEAIEPFVSLFVEKIPGLGPLVEKIMDSISVFVFTTLEPFLKPVLQTASNQLMTASGEVINTHDQYEVFNDPRASDPTHSFLSKDHFNLILNEPAGNLAKIIVKHAVTLIIKAWDDASMNVHTVAEDILQCLFHPDFHNPRSEVQRNMLGYMQTFVQSLGSKQHEILRRLTKPAVRNHENTRAAGAGGPPASQGSYAENAGHQMQGNLQGYLG</sequence>
<dbReference type="InterPro" id="IPR052577">
    <property type="entry name" value="VWA7"/>
</dbReference>
<feature type="non-terminal residue" evidence="3">
    <location>
        <position position="617"/>
    </location>
</feature>
<dbReference type="Pfam" id="PF07217">
    <property type="entry name" value="Het-C"/>
    <property type="match status" value="1"/>
</dbReference>
<evidence type="ECO:0000313" key="4">
    <source>
        <dbReference type="Proteomes" id="UP000310158"/>
    </source>
</evidence>
<evidence type="ECO:0000313" key="3">
    <source>
        <dbReference type="EMBL" id="THH05855.1"/>
    </source>
</evidence>
<dbReference type="AlphaFoldDB" id="A0A4S4L3H2"/>
<keyword evidence="4" id="KW-1185">Reference proteome</keyword>
<keyword evidence="2" id="KW-0732">Signal</keyword>
<proteinExistence type="predicted"/>
<reference evidence="3 4" key="1">
    <citation type="submission" date="2019-02" db="EMBL/GenBank/DDBJ databases">
        <title>Genome sequencing of the rare red list fungi Bondarzewia mesenterica.</title>
        <authorList>
            <person name="Buettner E."/>
            <person name="Kellner H."/>
        </authorList>
    </citation>
    <scope>NUCLEOTIDE SEQUENCE [LARGE SCALE GENOMIC DNA]</scope>
    <source>
        <strain evidence="3 4">DSM 108281</strain>
    </source>
</reference>
<feature type="region of interest" description="Disordered" evidence="1">
    <location>
        <begin position="578"/>
        <end position="602"/>
    </location>
</feature>
<protein>
    <recommendedName>
        <fullName evidence="5">Het-C-domain-containing protein</fullName>
    </recommendedName>
</protein>